<dbReference type="Gene3D" id="2.40.37.10">
    <property type="entry name" value="Lyase, Ornithine Decarboxylase, Chain A, domain 1"/>
    <property type="match status" value="1"/>
</dbReference>
<comment type="cofactor">
    <cofactor evidence="1">
        <name>pyridoxal 5'-phosphate</name>
        <dbReference type="ChEBI" id="CHEBI:597326"/>
    </cofactor>
</comment>
<dbReference type="NCBIfam" id="TIGR01047">
    <property type="entry name" value="nspC"/>
    <property type="match status" value="1"/>
</dbReference>
<dbReference type="InterPro" id="IPR005730">
    <property type="entry name" value="Nsp_de-COase"/>
</dbReference>
<protein>
    <recommendedName>
        <fullName evidence="3">Carboxynorspermidine/carboxyspermidine decarboxylase</fullName>
        <ecNumber evidence="2">4.1.1.96</ecNumber>
    </recommendedName>
</protein>
<evidence type="ECO:0000256" key="3">
    <source>
        <dbReference type="ARBA" id="ARBA00013633"/>
    </source>
</evidence>
<comment type="similarity">
    <text evidence="8">Belongs to the Orn/Lys/Arg decarboxylase class-II family. NspC subfamily.</text>
</comment>
<dbReference type="PANTHER" id="PTHR43727">
    <property type="entry name" value="DIAMINOPIMELATE DECARBOXYLASE"/>
    <property type="match status" value="1"/>
</dbReference>
<gene>
    <name evidence="13" type="ORF">ATZ36_04695</name>
</gene>
<evidence type="ECO:0000313" key="13">
    <source>
        <dbReference type="EMBL" id="OEG70375.1"/>
    </source>
</evidence>
<organism evidence="13 14">
    <name type="scientific">Endomicrobium trichonymphae</name>
    <dbReference type="NCBI Taxonomy" id="1408204"/>
    <lineage>
        <taxon>Bacteria</taxon>
        <taxon>Pseudomonadati</taxon>
        <taxon>Elusimicrobiota</taxon>
        <taxon>Endomicrobiia</taxon>
        <taxon>Endomicrobiales</taxon>
        <taxon>Endomicrobiaceae</taxon>
        <taxon>Candidatus Endomicrobiellum</taxon>
    </lineage>
</organism>
<evidence type="ECO:0000256" key="5">
    <source>
        <dbReference type="ARBA" id="ARBA00022898"/>
    </source>
</evidence>
<dbReference type="GO" id="GO:0008836">
    <property type="term" value="F:diaminopimelate decarboxylase activity"/>
    <property type="evidence" value="ECO:0007669"/>
    <property type="project" value="TreeGrafter"/>
</dbReference>
<dbReference type="PIRSF" id="PIRSF038941">
    <property type="entry name" value="NspC"/>
    <property type="match status" value="1"/>
</dbReference>
<dbReference type="Proteomes" id="UP000095237">
    <property type="component" value="Unassembled WGS sequence"/>
</dbReference>
<evidence type="ECO:0000313" key="14">
    <source>
        <dbReference type="Proteomes" id="UP000095237"/>
    </source>
</evidence>
<dbReference type="GO" id="GO:0008295">
    <property type="term" value="P:spermidine biosynthetic process"/>
    <property type="evidence" value="ECO:0007669"/>
    <property type="project" value="UniProtKB-KW"/>
</dbReference>
<dbReference type="Gene3D" id="3.20.20.10">
    <property type="entry name" value="Alanine racemase"/>
    <property type="match status" value="1"/>
</dbReference>
<dbReference type="EC" id="4.1.1.96" evidence="2"/>
<evidence type="ECO:0000256" key="4">
    <source>
        <dbReference type="ARBA" id="ARBA00022793"/>
    </source>
</evidence>
<accession>A0A1E5IIZ2</accession>
<keyword evidence="5" id="KW-0663">Pyridoxal phosphate</keyword>
<comment type="caution">
    <text evidence="13">The sequence shown here is derived from an EMBL/GenBank/DDBJ whole genome shotgun (WGS) entry which is preliminary data.</text>
</comment>
<dbReference type="Pfam" id="PF00278">
    <property type="entry name" value="Orn_DAP_Arg_deC"/>
    <property type="match status" value="1"/>
</dbReference>
<evidence type="ECO:0000256" key="1">
    <source>
        <dbReference type="ARBA" id="ARBA00001933"/>
    </source>
</evidence>
<evidence type="ECO:0000256" key="7">
    <source>
        <dbReference type="ARBA" id="ARBA00023239"/>
    </source>
</evidence>
<evidence type="ECO:0000256" key="10">
    <source>
        <dbReference type="ARBA" id="ARBA00047389"/>
    </source>
</evidence>
<keyword evidence="4" id="KW-0210">Decarboxylase</keyword>
<comment type="catalytic activity">
    <reaction evidence="10">
        <text>carboxynorspermidine + H(+) = norspermidine + CO2</text>
        <dbReference type="Rhea" id="RHEA:34099"/>
        <dbReference type="ChEBI" id="CHEBI:15378"/>
        <dbReference type="ChEBI" id="CHEBI:16526"/>
        <dbReference type="ChEBI" id="CHEBI:57920"/>
        <dbReference type="ChEBI" id="CHEBI:65070"/>
        <dbReference type="EC" id="4.1.1.96"/>
    </reaction>
</comment>
<feature type="binding site" evidence="11">
    <location>
        <position position="236"/>
    </location>
    <ligand>
        <name>substrate</name>
    </ligand>
</feature>
<keyword evidence="6" id="KW-0745">Spermidine biosynthesis</keyword>
<evidence type="ECO:0000256" key="9">
    <source>
        <dbReference type="ARBA" id="ARBA00047351"/>
    </source>
</evidence>
<dbReference type="PANTHER" id="PTHR43727:SF1">
    <property type="entry name" value="CARBOXYNORSPERMIDINE_CARBOXYSPERMIDINE DECARBOXYLASE"/>
    <property type="match status" value="1"/>
</dbReference>
<dbReference type="AlphaFoldDB" id="A0A1E5IIZ2"/>
<name>A0A1E5IIZ2_ENDTX</name>
<dbReference type="InterPro" id="IPR022643">
    <property type="entry name" value="De-COase2_C"/>
</dbReference>
<keyword evidence="14" id="KW-1185">Reference proteome</keyword>
<dbReference type="EMBL" id="LNVX01000358">
    <property type="protein sequence ID" value="OEG70375.1"/>
    <property type="molecule type" value="Genomic_DNA"/>
</dbReference>
<evidence type="ECO:0000259" key="12">
    <source>
        <dbReference type="Pfam" id="PF00278"/>
    </source>
</evidence>
<dbReference type="SUPFAM" id="SSF51419">
    <property type="entry name" value="PLP-binding barrel"/>
    <property type="match status" value="1"/>
</dbReference>
<dbReference type="GO" id="GO:0009089">
    <property type="term" value="P:lysine biosynthetic process via diaminopimelate"/>
    <property type="evidence" value="ECO:0007669"/>
    <property type="project" value="TreeGrafter"/>
</dbReference>
<comment type="catalytic activity">
    <reaction evidence="9">
        <text>carboxyspermidine + H(+) = spermidine + CO2</text>
        <dbReference type="Rhea" id="RHEA:34095"/>
        <dbReference type="ChEBI" id="CHEBI:15378"/>
        <dbReference type="ChEBI" id="CHEBI:16526"/>
        <dbReference type="ChEBI" id="CHEBI:57834"/>
        <dbReference type="ChEBI" id="CHEBI:65072"/>
        <dbReference type="EC" id="4.1.1.96"/>
    </reaction>
</comment>
<keyword evidence="7" id="KW-0456">Lyase</keyword>
<feature type="binding site" evidence="11">
    <location>
        <position position="272"/>
    </location>
    <ligand>
        <name>substrate</name>
    </ligand>
</feature>
<proteinExistence type="inferred from homology"/>
<dbReference type="CDD" id="cd06829">
    <property type="entry name" value="PLPDE_III_CANSDC"/>
    <property type="match status" value="1"/>
</dbReference>
<evidence type="ECO:0000256" key="2">
    <source>
        <dbReference type="ARBA" id="ARBA00012259"/>
    </source>
</evidence>
<feature type="domain" description="Orn/DAP/Arg decarboxylase 2 C-terminal" evidence="12">
    <location>
        <begin position="175"/>
        <end position="324"/>
    </location>
</feature>
<sequence>MNKKIETPYYLIDERKLLRNLKKIKYVRDNSGAKSVLALKCFSTWSVFDLMSKYMDGTTSSSFYEAKLGHEKFGKETHAFSVAYSSDDIKALKNIADKIIFNSVSQLNMFYNDIKHIKVGLRINPGISYSHFDLADPSREYSRLGVTSEEEIMSVLDNISGLMFHYNCENDDFKSFSVMLDKIVAKYEKVLSKAEWVSLGGGLYFTKDGYPLDKFCKKLKSFSREHNVLVYLEPGEAAITKSCELVTTILDIVKNVKDIAIVDASIEAHMLDLLIYGTPAKINAKDGKNEYIIAGRSCLAGDIFGEYKLADKLKVGSTVRFADAAGYTIVKKNWFNGLKMPSIVVKRLDGKIEIIKKFLYNDFLKDLS</sequence>
<evidence type="ECO:0000256" key="11">
    <source>
        <dbReference type="PIRSR" id="PIRSR038941-1"/>
    </source>
</evidence>
<dbReference type="GO" id="GO:0045312">
    <property type="term" value="P:nor-spermidine biosynthetic process"/>
    <property type="evidence" value="ECO:0007669"/>
    <property type="project" value="InterPro"/>
</dbReference>
<reference evidence="13 14" key="1">
    <citation type="submission" date="2015-11" db="EMBL/GenBank/DDBJ databases">
        <title>Evidence for parallel genomic evolution in an endosymbiosis of termite gut flagellates.</title>
        <authorList>
            <person name="Zheng H."/>
        </authorList>
    </citation>
    <scope>NUCLEOTIDE SEQUENCE [LARGE SCALE GENOMIC DNA]</scope>
    <source>
        <strain evidence="13 14">CET450</strain>
    </source>
</reference>
<dbReference type="InterPro" id="IPR009006">
    <property type="entry name" value="Ala_racemase/Decarboxylase_C"/>
</dbReference>
<dbReference type="SUPFAM" id="SSF50621">
    <property type="entry name" value="Alanine racemase C-terminal domain-like"/>
    <property type="match status" value="1"/>
</dbReference>
<dbReference type="InterPro" id="IPR029066">
    <property type="entry name" value="PLP-binding_barrel"/>
</dbReference>
<evidence type="ECO:0000256" key="6">
    <source>
        <dbReference type="ARBA" id="ARBA00023066"/>
    </source>
</evidence>
<evidence type="ECO:0000256" key="8">
    <source>
        <dbReference type="ARBA" id="ARBA00025802"/>
    </source>
</evidence>